<dbReference type="Proteomes" id="UP001150907">
    <property type="component" value="Unassembled WGS sequence"/>
</dbReference>
<name>A0A9W8BI70_9FUNG</name>
<protein>
    <submittedName>
        <fullName evidence="1">Uncharacterized protein</fullName>
    </submittedName>
</protein>
<reference evidence="1" key="1">
    <citation type="submission" date="2022-07" db="EMBL/GenBank/DDBJ databases">
        <title>Phylogenomic reconstructions and comparative analyses of Kickxellomycotina fungi.</title>
        <authorList>
            <person name="Reynolds N.K."/>
            <person name="Stajich J.E."/>
            <person name="Barry K."/>
            <person name="Grigoriev I.V."/>
            <person name="Crous P."/>
            <person name="Smith M.E."/>
        </authorList>
    </citation>
    <scope>NUCLEOTIDE SEQUENCE</scope>
    <source>
        <strain evidence="1">IMI 214461</strain>
    </source>
</reference>
<comment type="caution">
    <text evidence="1">The sequence shown here is derived from an EMBL/GenBank/DDBJ whole genome shotgun (WGS) entry which is preliminary data.</text>
</comment>
<evidence type="ECO:0000313" key="1">
    <source>
        <dbReference type="EMBL" id="KAJ2002865.1"/>
    </source>
</evidence>
<organism evidence="1 2">
    <name type="scientific">Coemansia thaxteri</name>
    <dbReference type="NCBI Taxonomy" id="2663907"/>
    <lineage>
        <taxon>Eukaryota</taxon>
        <taxon>Fungi</taxon>
        <taxon>Fungi incertae sedis</taxon>
        <taxon>Zoopagomycota</taxon>
        <taxon>Kickxellomycotina</taxon>
        <taxon>Kickxellomycetes</taxon>
        <taxon>Kickxellales</taxon>
        <taxon>Kickxellaceae</taxon>
        <taxon>Coemansia</taxon>
    </lineage>
</organism>
<evidence type="ECO:0000313" key="2">
    <source>
        <dbReference type="Proteomes" id="UP001150907"/>
    </source>
</evidence>
<accession>A0A9W8BI70</accession>
<dbReference type="InterPro" id="IPR013745">
    <property type="entry name" value="Bit61/PRR5"/>
</dbReference>
<dbReference type="EMBL" id="JANBQF010000264">
    <property type="protein sequence ID" value="KAJ2002865.1"/>
    <property type="molecule type" value="Genomic_DNA"/>
</dbReference>
<dbReference type="Pfam" id="PF08539">
    <property type="entry name" value="HbrB"/>
    <property type="match status" value="1"/>
</dbReference>
<proteinExistence type="predicted"/>
<dbReference type="OrthoDB" id="2290221at2759"/>
<sequence length="228" mass="23506">MDSPGRALAALAALPGFARRAEADDKWRRVGARVLPVFTGERVAGSVEESNELVRSCLRSDAEAAWAEITGIVRVGMASVMRSLYAHVGVAPRFDAPESGGVLPALSVAGLVGASHVAPLALAGGVAAAWATVYSHVVPALDAVFAPLALFRAVRCPAGGVRGAVLAHFCDAVVMPLLPRIEASALAPDCRVLLPTLAHMLAVLAALPPADRGPLHRSARVLVLAQQA</sequence>
<keyword evidence="2" id="KW-1185">Reference proteome</keyword>
<dbReference type="AlphaFoldDB" id="A0A9W8BI70"/>
<gene>
    <name evidence="1" type="ORF">H4R26_003378</name>
</gene>